<reference evidence="3" key="1">
    <citation type="submission" date="2021-02" db="EMBL/GenBank/DDBJ databases">
        <authorList>
            <person name="Dougan E. K."/>
            <person name="Rhodes N."/>
            <person name="Thang M."/>
            <person name="Chan C."/>
        </authorList>
    </citation>
    <scope>NUCLEOTIDE SEQUENCE</scope>
</reference>
<accession>A0A813KD17</accession>
<comment type="caution">
    <text evidence="3">The sequence shown here is derived from an EMBL/GenBank/DDBJ whole genome shotgun (WGS) entry which is preliminary data.</text>
</comment>
<name>A0A813KD17_POLGL</name>
<feature type="region of interest" description="Disordered" evidence="1">
    <location>
        <begin position="107"/>
        <end position="130"/>
    </location>
</feature>
<dbReference type="InterPro" id="IPR000626">
    <property type="entry name" value="Ubiquitin-like_dom"/>
</dbReference>
<feature type="region of interest" description="Disordered" evidence="1">
    <location>
        <begin position="1"/>
        <end position="26"/>
    </location>
</feature>
<dbReference type="EMBL" id="CAJNNW010028384">
    <property type="protein sequence ID" value="CAE8695855.1"/>
    <property type="molecule type" value="Genomic_DNA"/>
</dbReference>
<evidence type="ECO:0000313" key="3">
    <source>
        <dbReference type="EMBL" id="CAE8695855.1"/>
    </source>
</evidence>
<dbReference type="AlphaFoldDB" id="A0A813KD17"/>
<gene>
    <name evidence="3" type="ORF">PGLA2088_LOCUS29580</name>
</gene>
<dbReference type="Proteomes" id="UP000626109">
    <property type="component" value="Unassembled WGS sequence"/>
</dbReference>
<dbReference type="CDD" id="cd17039">
    <property type="entry name" value="Ubl_ubiquitin_like"/>
    <property type="match status" value="1"/>
</dbReference>
<dbReference type="InterPro" id="IPR029071">
    <property type="entry name" value="Ubiquitin-like_domsf"/>
</dbReference>
<feature type="domain" description="Ubiquitin-like" evidence="2">
    <location>
        <begin position="32"/>
        <end position="95"/>
    </location>
</feature>
<sequence>MTNTEPSDGSPIRGSPGHRRRKGPKYGGPLILELHISGLAGHVCTVTLAATSNVREVKDSVMQLTGVPTHEQCLLKPDGVELARDTAQLNSLKLELWPEDPLVFNGGDTRCSSKGSEDPPRKGVQSKAPASKQARALIRADLTLIRRPSQQEQLLEEFAKATLPIEVLKIFTAGGVQAKKDKVVVLEAVRRNWRCLQHAPEFFSDREVMLAAVAANGMLIRNSPDMLLDRDVVFTAAMENVRVMEIVPAVWKADR</sequence>
<dbReference type="PROSITE" id="PS50053">
    <property type="entry name" value="UBIQUITIN_2"/>
    <property type="match status" value="1"/>
</dbReference>
<feature type="non-terminal residue" evidence="3">
    <location>
        <position position="255"/>
    </location>
</feature>
<evidence type="ECO:0000259" key="2">
    <source>
        <dbReference type="PROSITE" id="PS50053"/>
    </source>
</evidence>
<proteinExistence type="predicted"/>
<organism evidence="3 4">
    <name type="scientific">Polarella glacialis</name>
    <name type="common">Dinoflagellate</name>
    <dbReference type="NCBI Taxonomy" id="89957"/>
    <lineage>
        <taxon>Eukaryota</taxon>
        <taxon>Sar</taxon>
        <taxon>Alveolata</taxon>
        <taxon>Dinophyceae</taxon>
        <taxon>Suessiales</taxon>
        <taxon>Suessiaceae</taxon>
        <taxon>Polarella</taxon>
    </lineage>
</organism>
<protein>
    <recommendedName>
        <fullName evidence="2">Ubiquitin-like domain-containing protein</fullName>
    </recommendedName>
</protein>
<evidence type="ECO:0000256" key="1">
    <source>
        <dbReference type="SAM" id="MobiDB-lite"/>
    </source>
</evidence>
<evidence type="ECO:0000313" key="4">
    <source>
        <dbReference type="Proteomes" id="UP000626109"/>
    </source>
</evidence>
<dbReference type="SUPFAM" id="SSF54236">
    <property type="entry name" value="Ubiquitin-like"/>
    <property type="match status" value="1"/>
</dbReference>